<gene>
    <name evidence="1" type="ORF">DSO57_1018153</name>
</gene>
<evidence type="ECO:0000313" key="2">
    <source>
        <dbReference type="Proteomes" id="UP001165960"/>
    </source>
</evidence>
<reference evidence="1" key="1">
    <citation type="submission" date="2022-04" db="EMBL/GenBank/DDBJ databases">
        <title>Genome of the entomopathogenic fungus Entomophthora muscae.</title>
        <authorList>
            <person name="Elya C."/>
            <person name="Lovett B.R."/>
            <person name="Lee E."/>
            <person name="Macias A.M."/>
            <person name="Hajek A.E."/>
            <person name="De Bivort B.L."/>
            <person name="Kasson M.T."/>
            <person name="De Fine Licht H.H."/>
            <person name="Stajich J.E."/>
        </authorList>
    </citation>
    <scope>NUCLEOTIDE SEQUENCE</scope>
    <source>
        <strain evidence="1">Berkeley</strain>
    </source>
</reference>
<dbReference type="EMBL" id="QTSX02004338">
    <property type="protein sequence ID" value="KAJ9065570.1"/>
    <property type="molecule type" value="Genomic_DNA"/>
</dbReference>
<accession>A0ACC2STD0</accession>
<comment type="caution">
    <text evidence="1">The sequence shown here is derived from an EMBL/GenBank/DDBJ whole genome shotgun (WGS) entry which is preliminary data.</text>
</comment>
<keyword evidence="2" id="KW-1185">Reference proteome</keyword>
<organism evidence="1 2">
    <name type="scientific">Entomophthora muscae</name>
    <dbReference type="NCBI Taxonomy" id="34485"/>
    <lineage>
        <taxon>Eukaryota</taxon>
        <taxon>Fungi</taxon>
        <taxon>Fungi incertae sedis</taxon>
        <taxon>Zoopagomycota</taxon>
        <taxon>Entomophthoromycotina</taxon>
        <taxon>Entomophthoromycetes</taxon>
        <taxon>Entomophthorales</taxon>
        <taxon>Entomophthoraceae</taxon>
        <taxon>Entomophthora</taxon>
    </lineage>
</organism>
<protein>
    <submittedName>
        <fullName evidence="1">Uncharacterized protein</fullName>
    </submittedName>
</protein>
<name>A0ACC2STD0_9FUNG</name>
<dbReference type="Proteomes" id="UP001165960">
    <property type="component" value="Unassembled WGS sequence"/>
</dbReference>
<sequence>MEEIDDLATSWNQAAPEEEFNLYRAVNIWMSSMSITLAMLAFVVAVLICQFGTAARRVSFRMVMVLTLSDAGLAAAQLVSIFQDEGAMCTISTYCFILFTLLSQFLTLCIALHLHMVVVLRLSLPRWIEAAYFGVSFGMATVIATVPVLFGRIGFDSEANSCWFINEKDPMTLVWQMGTLYSWSFVSIVYCTLVFLLLMCTILSNDLRPSAMPSSQVRRIIIRVAMYPLVPLLTMSANFLATVQVAVTGEGDYTLSFAAMALLSSQGCINAFIFCFDPVVRTAAQSARITIVRSHFPALSPTPINPSTSKVGHFFTKHLLLNRRERHILDYSQLVDKSLSPTVSGGWLDTI</sequence>
<evidence type="ECO:0000313" key="1">
    <source>
        <dbReference type="EMBL" id="KAJ9065570.1"/>
    </source>
</evidence>
<proteinExistence type="predicted"/>